<evidence type="ECO:0000313" key="2">
    <source>
        <dbReference type="EMBL" id="KAJ7751046.1"/>
    </source>
</evidence>
<dbReference type="Proteomes" id="UP001215598">
    <property type="component" value="Unassembled WGS sequence"/>
</dbReference>
<dbReference type="EMBL" id="JARKIB010000063">
    <property type="protein sequence ID" value="KAJ7751046.1"/>
    <property type="molecule type" value="Genomic_DNA"/>
</dbReference>
<protein>
    <submittedName>
        <fullName evidence="2">Uncharacterized protein</fullName>
    </submittedName>
</protein>
<dbReference type="AlphaFoldDB" id="A0AAD7IUY4"/>
<evidence type="ECO:0000256" key="1">
    <source>
        <dbReference type="SAM" id="MobiDB-lite"/>
    </source>
</evidence>
<keyword evidence="3" id="KW-1185">Reference proteome</keyword>
<organism evidence="2 3">
    <name type="scientific">Mycena metata</name>
    <dbReference type="NCBI Taxonomy" id="1033252"/>
    <lineage>
        <taxon>Eukaryota</taxon>
        <taxon>Fungi</taxon>
        <taxon>Dikarya</taxon>
        <taxon>Basidiomycota</taxon>
        <taxon>Agaricomycotina</taxon>
        <taxon>Agaricomycetes</taxon>
        <taxon>Agaricomycetidae</taxon>
        <taxon>Agaricales</taxon>
        <taxon>Marasmiineae</taxon>
        <taxon>Mycenaceae</taxon>
        <taxon>Mycena</taxon>
    </lineage>
</organism>
<accession>A0AAD7IUY4</accession>
<feature type="compositionally biased region" description="Polar residues" evidence="1">
    <location>
        <begin position="197"/>
        <end position="217"/>
    </location>
</feature>
<gene>
    <name evidence="2" type="ORF">B0H16DRAFT_1548638</name>
</gene>
<comment type="caution">
    <text evidence="2">The sequence shown here is derived from an EMBL/GenBank/DDBJ whole genome shotgun (WGS) entry which is preliminary data.</text>
</comment>
<feature type="region of interest" description="Disordered" evidence="1">
    <location>
        <begin position="268"/>
        <end position="298"/>
    </location>
</feature>
<feature type="region of interest" description="Disordered" evidence="1">
    <location>
        <begin position="170"/>
        <end position="217"/>
    </location>
</feature>
<proteinExistence type="predicted"/>
<sequence length="298" mass="32464">MVGDAGKGKGCRASRIRVWAGSLLVRAATPLVGSPAFVEGSSANADAGGGAMRRASGLRRGAYLGAGFVCREVRSSFFIDGEGFWAWCRRRRLDFFHASSFSADGRTTCCVPTAVFLYICCFASLTHCIYGRHPFRGSISFSSTNPSYCGIHLLTVFSVDFPSQRAAPAPSTLRRAAPMPPSTVPIPVTSRWRNDSPRTSAPNMYSSRTLSSDANTQRRGGYRRCRLHCLWGKARRPLFYPRRRLRAPFALRALVLLTDTSASFLPPTFATAPPPHPRAPSSRATPISRCPPCASPSR</sequence>
<reference evidence="2" key="1">
    <citation type="submission" date="2023-03" db="EMBL/GenBank/DDBJ databases">
        <title>Massive genome expansion in bonnet fungi (Mycena s.s.) driven by repeated elements and novel gene families across ecological guilds.</title>
        <authorList>
            <consortium name="Lawrence Berkeley National Laboratory"/>
            <person name="Harder C.B."/>
            <person name="Miyauchi S."/>
            <person name="Viragh M."/>
            <person name="Kuo A."/>
            <person name="Thoen E."/>
            <person name="Andreopoulos B."/>
            <person name="Lu D."/>
            <person name="Skrede I."/>
            <person name="Drula E."/>
            <person name="Henrissat B."/>
            <person name="Morin E."/>
            <person name="Kohler A."/>
            <person name="Barry K."/>
            <person name="LaButti K."/>
            <person name="Morin E."/>
            <person name="Salamov A."/>
            <person name="Lipzen A."/>
            <person name="Mereny Z."/>
            <person name="Hegedus B."/>
            <person name="Baldrian P."/>
            <person name="Stursova M."/>
            <person name="Weitz H."/>
            <person name="Taylor A."/>
            <person name="Grigoriev I.V."/>
            <person name="Nagy L.G."/>
            <person name="Martin F."/>
            <person name="Kauserud H."/>
        </authorList>
    </citation>
    <scope>NUCLEOTIDE SEQUENCE</scope>
    <source>
        <strain evidence="2">CBHHK182m</strain>
    </source>
</reference>
<evidence type="ECO:0000313" key="3">
    <source>
        <dbReference type="Proteomes" id="UP001215598"/>
    </source>
</evidence>
<name>A0AAD7IUY4_9AGAR</name>